<dbReference type="GO" id="GO:0070182">
    <property type="term" value="F:DNA polymerase binding"/>
    <property type="evidence" value="ECO:0007669"/>
    <property type="project" value="TreeGrafter"/>
</dbReference>
<keyword evidence="3" id="KW-1185">Reference proteome</keyword>
<dbReference type="GO" id="GO:0030174">
    <property type="term" value="P:regulation of DNA-templated DNA replication initiation"/>
    <property type="evidence" value="ECO:0007669"/>
    <property type="project" value="InterPro"/>
</dbReference>
<protein>
    <submittedName>
        <fullName evidence="4">CDT1 Geminin-binding domain-containing protein</fullName>
    </submittedName>
</protein>
<sequence>MKTNLCNDYFPRRLRPNFSLSGVPIPKELKRDHGFAHLPNKFNILMTLFNETEKILQAAHGRDQRKTFDELSANVEKNTKKKFTEKHLAQIVSLYPTAYTLRWERARDRRAIQLGLWELVIQPNLIGNKDLSPFVDSFLASISSLPNTPLLNSPNKFGEEDDKLSNNKWAMPNSVSSSPNKRPPSLTPSINELVGDILTDGAIPSRPKSCGANLQTTDIRMFLKSVKKETKIEREKTPERPNQEQKIEGPPTLFKKLAVSSEPQTPKQCDDSKSLPPMTPIQERLRAKFTANEKAQKGGLSIMEKRRALLNRLDKSILEVIRAHLNLEQRFSVGLSEKSLLQKLGKEITSASLLEHLQLVCDLIPQKEPKICWLETLISTENDQKKESNYFKISQELGPEWVNIAFDVVKKELGLLEMKMRALRRSPSSCF</sequence>
<proteinExistence type="predicted"/>
<evidence type="ECO:0000313" key="4">
    <source>
        <dbReference type="WBParaSite" id="scf7180000423094.g10215"/>
    </source>
</evidence>
<accession>A0A915P0M7</accession>
<dbReference type="Pfam" id="PF08839">
    <property type="entry name" value="CDT1"/>
    <property type="match status" value="1"/>
</dbReference>
<dbReference type="GO" id="GO:0000278">
    <property type="term" value="P:mitotic cell cycle"/>
    <property type="evidence" value="ECO:0007669"/>
    <property type="project" value="TreeGrafter"/>
</dbReference>
<dbReference type="PANTHER" id="PTHR28637">
    <property type="entry name" value="DNA REPLICATION FACTOR CDT1"/>
    <property type="match status" value="1"/>
</dbReference>
<dbReference type="GO" id="GO:0000076">
    <property type="term" value="P:DNA replication checkpoint signaling"/>
    <property type="evidence" value="ECO:0007669"/>
    <property type="project" value="TreeGrafter"/>
</dbReference>
<evidence type="ECO:0000313" key="3">
    <source>
        <dbReference type="Proteomes" id="UP000887560"/>
    </source>
</evidence>
<dbReference type="PANTHER" id="PTHR28637:SF1">
    <property type="entry name" value="DNA REPLICATION FACTOR CDT1"/>
    <property type="match status" value="1"/>
</dbReference>
<dbReference type="InterPro" id="IPR045173">
    <property type="entry name" value="Cdt1"/>
</dbReference>
<dbReference type="AlphaFoldDB" id="A0A915P0M7"/>
<feature type="region of interest" description="Disordered" evidence="1">
    <location>
        <begin position="150"/>
        <end position="189"/>
    </location>
</feature>
<organism evidence="3 4">
    <name type="scientific">Meloidogyne floridensis</name>
    <dbReference type="NCBI Taxonomy" id="298350"/>
    <lineage>
        <taxon>Eukaryota</taxon>
        <taxon>Metazoa</taxon>
        <taxon>Ecdysozoa</taxon>
        <taxon>Nematoda</taxon>
        <taxon>Chromadorea</taxon>
        <taxon>Rhabditida</taxon>
        <taxon>Tylenchina</taxon>
        <taxon>Tylenchomorpha</taxon>
        <taxon>Tylenchoidea</taxon>
        <taxon>Meloidogynidae</taxon>
        <taxon>Meloidogyninae</taxon>
        <taxon>Meloidogyne</taxon>
    </lineage>
</organism>
<evidence type="ECO:0000256" key="1">
    <source>
        <dbReference type="SAM" id="MobiDB-lite"/>
    </source>
</evidence>
<dbReference type="GO" id="GO:0005634">
    <property type="term" value="C:nucleus"/>
    <property type="evidence" value="ECO:0007669"/>
    <property type="project" value="TreeGrafter"/>
</dbReference>
<name>A0A915P0M7_9BILA</name>
<dbReference type="SMART" id="SM01075">
    <property type="entry name" value="CDT1"/>
    <property type="match status" value="1"/>
</dbReference>
<dbReference type="InterPro" id="IPR036390">
    <property type="entry name" value="WH_DNA-bd_sf"/>
</dbReference>
<dbReference type="InterPro" id="IPR014939">
    <property type="entry name" value="CDT1_Gemini-bd-like"/>
</dbReference>
<feature type="domain" description="CDT1 Geminin-binding" evidence="2">
    <location>
        <begin position="38"/>
        <end position="152"/>
    </location>
</feature>
<dbReference type="SUPFAM" id="SSF46785">
    <property type="entry name" value="Winged helix' DNA-binding domain"/>
    <property type="match status" value="1"/>
</dbReference>
<dbReference type="Proteomes" id="UP000887560">
    <property type="component" value="Unplaced"/>
</dbReference>
<reference evidence="4" key="1">
    <citation type="submission" date="2022-11" db="UniProtKB">
        <authorList>
            <consortium name="WormBaseParasite"/>
        </authorList>
    </citation>
    <scope>IDENTIFICATION</scope>
</reference>
<dbReference type="GO" id="GO:0003677">
    <property type="term" value="F:DNA binding"/>
    <property type="evidence" value="ECO:0007669"/>
    <property type="project" value="InterPro"/>
</dbReference>
<dbReference type="GO" id="GO:0071163">
    <property type="term" value="P:DNA replication preinitiation complex assembly"/>
    <property type="evidence" value="ECO:0007669"/>
    <property type="project" value="InterPro"/>
</dbReference>
<evidence type="ECO:0000259" key="2">
    <source>
        <dbReference type="SMART" id="SM01075"/>
    </source>
</evidence>
<dbReference type="WBParaSite" id="scf7180000423094.g10215">
    <property type="protein sequence ID" value="scf7180000423094.g10215"/>
    <property type="gene ID" value="scf7180000423094.g10215"/>
</dbReference>